<gene>
    <name evidence="2" type="ORF">N5I32_02000</name>
</gene>
<dbReference type="RefSeq" id="WP_261493715.1">
    <property type="nucleotide sequence ID" value="NZ_JAOCQF010000001.1"/>
</dbReference>
<evidence type="ECO:0000256" key="1">
    <source>
        <dbReference type="SAM" id="SignalP"/>
    </source>
</evidence>
<dbReference type="EMBL" id="JAOCQF010000001">
    <property type="protein sequence ID" value="MCT8328278.1"/>
    <property type="molecule type" value="Genomic_DNA"/>
</dbReference>
<evidence type="ECO:0000313" key="3">
    <source>
        <dbReference type="Proteomes" id="UP001205601"/>
    </source>
</evidence>
<dbReference type="SUPFAM" id="SSF111364">
    <property type="entry name" value="Tsx-like channel"/>
    <property type="match status" value="1"/>
</dbReference>
<accession>A0ABT2NH96</accession>
<comment type="caution">
    <text evidence="2">The sequence shown here is derived from an EMBL/GenBank/DDBJ whole genome shotgun (WGS) entry which is preliminary data.</text>
</comment>
<evidence type="ECO:0000313" key="2">
    <source>
        <dbReference type="EMBL" id="MCT8328278.1"/>
    </source>
</evidence>
<keyword evidence="1" id="KW-0732">Signal</keyword>
<dbReference type="Gene3D" id="2.40.230.20">
    <property type="entry name" value="Nucleoside-specific channel-forming protein, Tsx-like"/>
    <property type="match status" value="1"/>
</dbReference>
<name>A0ABT2NH96_9RHOB</name>
<feature type="signal peptide" evidence="1">
    <location>
        <begin position="1"/>
        <end position="28"/>
    </location>
</feature>
<protein>
    <submittedName>
        <fullName evidence="2">DUF5020 family protein</fullName>
    </submittedName>
</protein>
<sequence>MTRPTLPATRAAALALLSLGLSGTAAQAFSYTDVQLHYGDGFRLGRNGIEETSRAVLTLEHFSTFGYGDFFAFIDLFNDFDGPDTNTESGHYGEAYLHFSGKAFGLGLGDGILRDIGADIGINHGDDFGVGLIGARADFNVPGFNVLSLGLYSYNNYLDPFDRDLDSTYQVTIVWNAPFEIGNQKFTAQGFVDFIGDQGSGVDDQIVFSPQLRWDVGNALGHEPGKFDLGLEYTHFNNKFGVTGVDDNSLTIFAAMKF</sequence>
<keyword evidence="3" id="KW-1185">Reference proteome</keyword>
<dbReference type="InterPro" id="IPR036777">
    <property type="entry name" value="Channel_Tsx-like_sf"/>
</dbReference>
<proteinExistence type="predicted"/>
<feature type="chain" id="PRO_5046155977" evidence="1">
    <location>
        <begin position="29"/>
        <end position="258"/>
    </location>
</feature>
<dbReference type="Proteomes" id="UP001205601">
    <property type="component" value="Unassembled WGS sequence"/>
</dbReference>
<reference evidence="3" key="1">
    <citation type="submission" date="2023-07" db="EMBL/GenBank/DDBJ databases">
        <title>Defluviimonas sediminis sp. nov., isolated from mangrove sediment.</title>
        <authorList>
            <person name="Liu L."/>
            <person name="Li J."/>
            <person name="Huang Y."/>
            <person name="Pan J."/>
            <person name="Li M."/>
        </authorList>
    </citation>
    <scope>NUCLEOTIDE SEQUENCE [LARGE SCALE GENOMIC DNA]</scope>
    <source>
        <strain evidence="3">FT324</strain>
    </source>
</reference>
<organism evidence="2 3">
    <name type="scientific">Albidovulum sediminis</name>
    <dbReference type="NCBI Taxonomy" id="3066345"/>
    <lineage>
        <taxon>Bacteria</taxon>
        <taxon>Pseudomonadati</taxon>
        <taxon>Pseudomonadota</taxon>
        <taxon>Alphaproteobacteria</taxon>
        <taxon>Rhodobacterales</taxon>
        <taxon>Paracoccaceae</taxon>
        <taxon>Albidovulum</taxon>
    </lineage>
</organism>